<feature type="transmembrane region" description="Helical" evidence="1">
    <location>
        <begin position="188"/>
        <end position="205"/>
    </location>
</feature>
<protein>
    <submittedName>
        <fullName evidence="2">Uncharacterized protein</fullName>
    </submittedName>
</protein>
<keyword evidence="1" id="KW-1133">Transmembrane helix</keyword>
<feature type="transmembrane region" description="Helical" evidence="1">
    <location>
        <begin position="79"/>
        <end position="99"/>
    </location>
</feature>
<sequence>MEAKRPHAGLVLLAGLALGAAHTADLLFWTDPATGFATAGPAWARYAVWLAALALPYLPARRAAAQPAALQDQNRPLGVCMLVAGVLLAAAGALALPAARAAAQQPALLQGYGYPPVVVWLDAVLPLLAGLWLAVYGVRACVGFGLARGRLAGALAAAVVPLCMLWRLAWRFQFVPASPARLPCTLRVLSAVAALLFAVVLLKLFATPGLPCGHTLFAAGSGCFLLCTGLELVQTLLEAARGMLALPDLLAGLGLGALGLCGLVCAWAACGPDATDADGS</sequence>
<dbReference type="AlphaFoldDB" id="A0A9D1Y1T7"/>
<gene>
    <name evidence="2" type="ORF">H9846_07015</name>
</gene>
<feature type="transmembrane region" description="Helical" evidence="1">
    <location>
        <begin position="150"/>
        <end position="168"/>
    </location>
</feature>
<feature type="transmembrane region" description="Helical" evidence="1">
    <location>
        <begin position="249"/>
        <end position="270"/>
    </location>
</feature>
<dbReference type="EMBL" id="DXEI01000104">
    <property type="protein sequence ID" value="HIX95192.1"/>
    <property type="molecule type" value="Genomic_DNA"/>
</dbReference>
<dbReference type="Proteomes" id="UP000886751">
    <property type="component" value="Unassembled WGS sequence"/>
</dbReference>
<evidence type="ECO:0000256" key="1">
    <source>
        <dbReference type="SAM" id="Phobius"/>
    </source>
</evidence>
<reference evidence="2" key="2">
    <citation type="submission" date="2021-04" db="EMBL/GenBank/DDBJ databases">
        <authorList>
            <person name="Gilroy R."/>
        </authorList>
    </citation>
    <scope>NUCLEOTIDE SEQUENCE</scope>
    <source>
        <strain evidence="2">ChiHecec2B26-7398</strain>
    </source>
</reference>
<organism evidence="2 3">
    <name type="scientific">Candidatus Gemmiger excrementipullorum</name>
    <dbReference type="NCBI Taxonomy" id="2838610"/>
    <lineage>
        <taxon>Bacteria</taxon>
        <taxon>Bacillati</taxon>
        <taxon>Bacillota</taxon>
        <taxon>Clostridia</taxon>
        <taxon>Eubacteriales</taxon>
        <taxon>Gemmiger</taxon>
    </lineage>
</organism>
<feature type="transmembrane region" description="Helical" evidence="1">
    <location>
        <begin position="39"/>
        <end position="58"/>
    </location>
</feature>
<feature type="transmembrane region" description="Helical" evidence="1">
    <location>
        <begin position="217"/>
        <end position="237"/>
    </location>
</feature>
<accession>A0A9D1Y1T7</accession>
<keyword evidence="1" id="KW-0472">Membrane</keyword>
<reference evidence="2" key="1">
    <citation type="journal article" date="2021" name="PeerJ">
        <title>Extensive microbial diversity within the chicken gut microbiome revealed by metagenomics and culture.</title>
        <authorList>
            <person name="Gilroy R."/>
            <person name="Ravi A."/>
            <person name="Getino M."/>
            <person name="Pursley I."/>
            <person name="Horton D.L."/>
            <person name="Alikhan N.F."/>
            <person name="Baker D."/>
            <person name="Gharbi K."/>
            <person name="Hall N."/>
            <person name="Watson M."/>
            <person name="Adriaenssens E.M."/>
            <person name="Foster-Nyarko E."/>
            <person name="Jarju S."/>
            <person name="Secka A."/>
            <person name="Antonio M."/>
            <person name="Oren A."/>
            <person name="Chaudhuri R.R."/>
            <person name="La Ragione R."/>
            <person name="Hildebrand F."/>
            <person name="Pallen M.J."/>
        </authorList>
    </citation>
    <scope>NUCLEOTIDE SEQUENCE</scope>
    <source>
        <strain evidence="2">ChiHecec2B26-7398</strain>
    </source>
</reference>
<keyword evidence="1" id="KW-0812">Transmembrane</keyword>
<proteinExistence type="predicted"/>
<evidence type="ECO:0000313" key="3">
    <source>
        <dbReference type="Proteomes" id="UP000886751"/>
    </source>
</evidence>
<comment type="caution">
    <text evidence="2">The sequence shown here is derived from an EMBL/GenBank/DDBJ whole genome shotgun (WGS) entry which is preliminary data.</text>
</comment>
<feature type="transmembrane region" description="Helical" evidence="1">
    <location>
        <begin position="119"/>
        <end position="138"/>
    </location>
</feature>
<evidence type="ECO:0000313" key="2">
    <source>
        <dbReference type="EMBL" id="HIX95192.1"/>
    </source>
</evidence>
<name>A0A9D1Y1T7_9FIRM</name>